<dbReference type="Proteomes" id="UP000673394">
    <property type="component" value="Unassembled WGS sequence"/>
</dbReference>
<name>A0ABS5C6V4_9BACL</name>
<protein>
    <recommendedName>
        <fullName evidence="5">Transport permease protein</fullName>
    </recommendedName>
</protein>
<keyword evidence="3 5" id="KW-1133">Transmembrane helix</keyword>
<evidence type="ECO:0000256" key="3">
    <source>
        <dbReference type="ARBA" id="ARBA00022989"/>
    </source>
</evidence>
<dbReference type="PROSITE" id="PS51012">
    <property type="entry name" value="ABC_TM2"/>
    <property type="match status" value="1"/>
</dbReference>
<dbReference type="InterPro" id="IPR047817">
    <property type="entry name" value="ABC2_TM_bact-type"/>
</dbReference>
<comment type="similarity">
    <text evidence="5">Belongs to the ABC-2 integral membrane protein family.</text>
</comment>
<feature type="domain" description="ABC transmembrane type-2" evidence="6">
    <location>
        <begin position="26"/>
        <end position="252"/>
    </location>
</feature>
<keyword evidence="5" id="KW-1003">Cell membrane</keyword>
<evidence type="ECO:0000313" key="9">
    <source>
        <dbReference type="Proteomes" id="UP000673394"/>
    </source>
</evidence>
<feature type="transmembrane region" description="Helical" evidence="5">
    <location>
        <begin position="98"/>
        <end position="131"/>
    </location>
</feature>
<evidence type="ECO:0000313" key="7">
    <source>
        <dbReference type="EMBL" id="MBP3961690.1"/>
    </source>
</evidence>
<accession>A0ABS5C6V4</accession>
<evidence type="ECO:0000256" key="5">
    <source>
        <dbReference type="RuleBase" id="RU361157"/>
    </source>
</evidence>
<comment type="caution">
    <text evidence="7">The sequence shown here is derived from an EMBL/GenBank/DDBJ whole genome shotgun (WGS) entry which is preliminary data.</text>
</comment>
<dbReference type="EMBL" id="JAGKSP010000001">
    <property type="protein sequence ID" value="MBP3961690.1"/>
    <property type="molecule type" value="Genomic_DNA"/>
</dbReference>
<proteinExistence type="inferred from homology"/>
<feature type="transmembrane region" description="Helical" evidence="5">
    <location>
        <begin position="137"/>
        <end position="164"/>
    </location>
</feature>
<evidence type="ECO:0000256" key="2">
    <source>
        <dbReference type="ARBA" id="ARBA00022692"/>
    </source>
</evidence>
<evidence type="ECO:0000256" key="4">
    <source>
        <dbReference type="ARBA" id="ARBA00023136"/>
    </source>
</evidence>
<dbReference type="Pfam" id="PF01061">
    <property type="entry name" value="ABC2_membrane"/>
    <property type="match status" value="1"/>
</dbReference>
<keyword evidence="5" id="KW-0813">Transport</keyword>
<dbReference type="RefSeq" id="WP_210655278.1">
    <property type="nucleotide sequence ID" value="NZ_JAGKSP010000001.1"/>
</dbReference>
<evidence type="ECO:0000259" key="6">
    <source>
        <dbReference type="PROSITE" id="PS51012"/>
    </source>
</evidence>
<evidence type="ECO:0000256" key="1">
    <source>
        <dbReference type="ARBA" id="ARBA00004141"/>
    </source>
</evidence>
<evidence type="ECO:0000313" key="8">
    <source>
        <dbReference type="EMBL" id="MBP3963639.1"/>
    </source>
</evidence>
<feature type="transmembrane region" description="Helical" evidence="5">
    <location>
        <begin position="171"/>
        <end position="189"/>
    </location>
</feature>
<dbReference type="InterPro" id="IPR000412">
    <property type="entry name" value="ABC_2_transport"/>
</dbReference>
<dbReference type="EMBL" id="JAGKSP010000004">
    <property type="protein sequence ID" value="MBP3963639.1"/>
    <property type="molecule type" value="Genomic_DNA"/>
</dbReference>
<keyword evidence="4 5" id="KW-0472">Membrane</keyword>
<keyword evidence="9" id="KW-1185">Reference proteome</keyword>
<dbReference type="InterPro" id="IPR013525">
    <property type="entry name" value="ABC2_TM"/>
</dbReference>
<keyword evidence="2 5" id="KW-0812">Transmembrane</keyword>
<dbReference type="PIRSF" id="PIRSF006648">
    <property type="entry name" value="DrrB"/>
    <property type="match status" value="1"/>
</dbReference>
<feature type="transmembrane region" description="Helical" evidence="5">
    <location>
        <begin position="25"/>
        <end position="45"/>
    </location>
</feature>
<reference evidence="7 9" key="1">
    <citation type="submission" date="2021-04" db="EMBL/GenBank/DDBJ databases">
        <title>Paenibacillus sp. DLE-14 whole genome sequence.</title>
        <authorList>
            <person name="Ham Y.J."/>
        </authorList>
    </citation>
    <scope>NUCLEOTIDE SEQUENCE [LARGE SCALE GENOMIC DNA]</scope>
    <source>
        <strain evidence="7 9">DLE-14</strain>
    </source>
</reference>
<sequence>MKLMHVLSDTAVMSGRVIRYSTRSIDTIITVLAMPIMMMLLFVYVFGGAMDTGDLSYINYIVPGILLFCIASGVAYSSLRINNDLTKGVFERFHSMPIAKASILGGHVIASLVFNVISLIAIFLAAFLMGFRPQADALGWVLAILILLLSILAFTWIAVTFGLLAKTFEGAGVFAYILMLLLFVSSAFAPTDSMPRAVRVFAEYQPMTPLIESIRSLLLGGTADQTTLSALIWSSAILVVFCYSAMKVYKRRMK</sequence>
<comment type="subcellular location">
    <subcellularLocation>
        <location evidence="5">Cell membrane</location>
        <topology evidence="5">Multi-pass membrane protein</topology>
    </subcellularLocation>
    <subcellularLocation>
        <location evidence="1">Membrane</location>
        <topology evidence="1">Multi-pass membrane protein</topology>
    </subcellularLocation>
</comment>
<dbReference type="InterPro" id="IPR051784">
    <property type="entry name" value="Nod_factor_ABC_transporter"/>
</dbReference>
<feature type="transmembrane region" description="Helical" evidence="5">
    <location>
        <begin position="57"/>
        <end position="77"/>
    </location>
</feature>
<dbReference type="PANTHER" id="PTHR43229:SF2">
    <property type="entry name" value="NODULATION PROTEIN J"/>
    <property type="match status" value="1"/>
</dbReference>
<organism evidence="7 9">
    <name type="scientific">Paenibacillus lignilyticus</name>
    <dbReference type="NCBI Taxonomy" id="1172615"/>
    <lineage>
        <taxon>Bacteria</taxon>
        <taxon>Bacillati</taxon>
        <taxon>Bacillota</taxon>
        <taxon>Bacilli</taxon>
        <taxon>Bacillales</taxon>
        <taxon>Paenibacillaceae</taxon>
        <taxon>Paenibacillus</taxon>
    </lineage>
</organism>
<gene>
    <name evidence="7" type="ORF">I8J30_03135</name>
    <name evidence="8" type="ORF">I8J30_13060</name>
</gene>
<feature type="transmembrane region" description="Helical" evidence="5">
    <location>
        <begin position="227"/>
        <end position="246"/>
    </location>
</feature>
<dbReference type="PANTHER" id="PTHR43229">
    <property type="entry name" value="NODULATION PROTEIN J"/>
    <property type="match status" value="1"/>
</dbReference>